<dbReference type="AlphaFoldDB" id="A0A1L9R4X4"/>
<gene>
    <name evidence="3" type="ORF">ASPWEDRAFT_177675</name>
</gene>
<dbReference type="Proteomes" id="UP000184383">
    <property type="component" value="Unassembled WGS sequence"/>
</dbReference>
<sequence length="220" mass="24711">MRFSTLFSVFLATLSVGVGAGPIGAPSDVQECSGDISNNSVDYGDVEKRAPPKESERLRQIQKSLGKKKLEQGKEYAIQVTWTKGKAGSSTPTDLPPQQEMKATQNQYGFDHTAILVGKVQKNTDFELDFEGEFYHLDSKTERHRGQVYFKTFPKTGKWEKSDTTKTLKFLEPKELSGDWKSKVEHAQTEAAKVGTKYNNVWKGKKNDCQTYVKAFQDAL</sequence>
<evidence type="ECO:0000256" key="2">
    <source>
        <dbReference type="SAM" id="SignalP"/>
    </source>
</evidence>
<feature type="region of interest" description="Disordered" evidence="1">
    <location>
        <begin position="34"/>
        <end position="59"/>
    </location>
</feature>
<dbReference type="EMBL" id="KV878218">
    <property type="protein sequence ID" value="OJJ29942.1"/>
    <property type="molecule type" value="Genomic_DNA"/>
</dbReference>
<protein>
    <submittedName>
        <fullName evidence="3">Uncharacterized protein</fullName>
    </submittedName>
</protein>
<evidence type="ECO:0000313" key="4">
    <source>
        <dbReference type="Proteomes" id="UP000184383"/>
    </source>
</evidence>
<evidence type="ECO:0000256" key="1">
    <source>
        <dbReference type="SAM" id="MobiDB-lite"/>
    </source>
</evidence>
<name>A0A1L9R4X4_ASPWE</name>
<feature type="chain" id="PRO_5012996306" evidence="2">
    <location>
        <begin position="21"/>
        <end position="220"/>
    </location>
</feature>
<dbReference type="RefSeq" id="XP_040683619.1">
    <property type="nucleotide sequence ID" value="XM_040831697.1"/>
</dbReference>
<feature type="signal peptide" evidence="2">
    <location>
        <begin position="1"/>
        <end position="20"/>
    </location>
</feature>
<feature type="compositionally biased region" description="Basic and acidic residues" evidence="1">
    <location>
        <begin position="45"/>
        <end position="59"/>
    </location>
</feature>
<accession>A0A1L9R4X4</accession>
<keyword evidence="4" id="KW-1185">Reference proteome</keyword>
<keyword evidence="2" id="KW-0732">Signal</keyword>
<reference evidence="4" key="1">
    <citation type="journal article" date="2017" name="Genome Biol.">
        <title>Comparative genomics reveals high biological diversity and specific adaptations in the industrially and medically important fungal genus Aspergillus.</title>
        <authorList>
            <person name="de Vries R.P."/>
            <person name="Riley R."/>
            <person name="Wiebenga A."/>
            <person name="Aguilar-Osorio G."/>
            <person name="Amillis S."/>
            <person name="Uchima C.A."/>
            <person name="Anderluh G."/>
            <person name="Asadollahi M."/>
            <person name="Askin M."/>
            <person name="Barry K."/>
            <person name="Battaglia E."/>
            <person name="Bayram O."/>
            <person name="Benocci T."/>
            <person name="Braus-Stromeyer S.A."/>
            <person name="Caldana C."/>
            <person name="Canovas D."/>
            <person name="Cerqueira G.C."/>
            <person name="Chen F."/>
            <person name="Chen W."/>
            <person name="Choi C."/>
            <person name="Clum A."/>
            <person name="Dos Santos R.A."/>
            <person name="Damasio A.R."/>
            <person name="Diallinas G."/>
            <person name="Emri T."/>
            <person name="Fekete E."/>
            <person name="Flipphi M."/>
            <person name="Freyberg S."/>
            <person name="Gallo A."/>
            <person name="Gournas C."/>
            <person name="Habgood R."/>
            <person name="Hainaut M."/>
            <person name="Harispe M.L."/>
            <person name="Henrissat B."/>
            <person name="Hilden K.S."/>
            <person name="Hope R."/>
            <person name="Hossain A."/>
            <person name="Karabika E."/>
            <person name="Karaffa L."/>
            <person name="Karanyi Z."/>
            <person name="Krasevec N."/>
            <person name="Kuo A."/>
            <person name="Kusch H."/>
            <person name="LaButti K."/>
            <person name="Lagendijk E.L."/>
            <person name="Lapidus A."/>
            <person name="Levasseur A."/>
            <person name="Lindquist E."/>
            <person name="Lipzen A."/>
            <person name="Logrieco A.F."/>
            <person name="MacCabe A."/>
            <person name="Maekelae M.R."/>
            <person name="Malavazi I."/>
            <person name="Melin P."/>
            <person name="Meyer V."/>
            <person name="Mielnichuk N."/>
            <person name="Miskei M."/>
            <person name="Molnar A.P."/>
            <person name="Mule G."/>
            <person name="Ngan C.Y."/>
            <person name="Orejas M."/>
            <person name="Orosz E."/>
            <person name="Ouedraogo J.P."/>
            <person name="Overkamp K.M."/>
            <person name="Park H.-S."/>
            <person name="Perrone G."/>
            <person name="Piumi F."/>
            <person name="Punt P.J."/>
            <person name="Ram A.F."/>
            <person name="Ramon A."/>
            <person name="Rauscher S."/>
            <person name="Record E."/>
            <person name="Riano-Pachon D.M."/>
            <person name="Robert V."/>
            <person name="Roehrig J."/>
            <person name="Ruller R."/>
            <person name="Salamov A."/>
            <person name="Salih N.S."/>
            <person name="Samson R.A."/>
            <person name="Sandor E."/>
            <person name="Sanguinetti M."/>
            <person name="Schuetze T."/>
            <person name="Sepcic K."/>
            <person name="Shelest E."/>
            <person name="Sherlock G."/>
            <person name="Sophianopoulou V."/>
            <person name="Squina F.M."/>
            <person name="Sun H."/>
            <person name="Susca A."/>
            <person name="Todd R.B."/>
            <person name="Tsang A."/>
            <person name="Unkles S.E."/>
            <person name="van de Wiele N."/>
            <person name="van Rossen-Uffink D."/>
            <person name="Oliveira J.V."/>
            <person name="Vesth T.C."/>
            <person name="Visser J."/>
            <person name="Yu J.-H."/>
            <person name="Zhou M."/>
            <person name="Andersen M.R."/>
            <person name="Archer D.B."/>
            <person name="Baker S.E."/>
            <person name="Benoit I."/>
            <person name="Brakhage A.A."/>
            <person name="Braus G.H."/>
            <person name="Fischer R."/>
            <person name="Frisvad J.C."/>
            <person name="Goldman G.H."/>
            <person name="Houbraken J."/>
            <person name="Oakley B."/>
            <person name="Pocsi I."/>
            <person name="Scazzocchio C."/>
            <person name="Seiboth B."/>
            <person name="vanKuyk P.A."/>
            <person name="Wortman J."/>
            <person name="Dyer P.S."/>
            <person name="Grigoriev I.V."/>
        </authorList>
    </citation>
    <scope>NUCLEOTIDE SEQUENCE [LARGE SCALE GENOMIC DNA]</scope>
    <source>
        <strain evidence="4">DTO 134E9</strain>
    </source>
</reference>
<evidence type="ECO:0000313" key="3">
    <source>
        <dbReference type="EMBL" id="OJJ29942.1"/>
    </source>
</evidence>
<proteinExistence type="predicted"/>
<dbReference type="OrthoDB" id="4440859at2759"/>
<dbReference type="VEuPathDB" id="FungiDB:ASPWEDRAFT_177675"/>
<dbReference type="GeneID" id="63747545"/>
<organism evidence="3 4">
    <name type="scientific">Aspergillus wentii DTO 134E9</name>
    <dbReference type="NCBI Taxonomy" id="1073089"/>
    <lineage>
        <taxon>Eukaryota</taxon>
        <taxon>Fungi</taxon>
        <taxon>Dikarya</taxon>
        <taxon>Ascomycota</taxon>
        <taxon>Pezizomycotina</taxon>
        <taxon>Eurotiomycetes</taxon>
        <taxon>Eurotiomycetidae</taxon>
        <taxon>Eurotiales</taxon>
        <taxon>Aspergillaceae</taxon>
        <taxon>Aspergillus</taxon>
        <taxon>Aspergillus subgen. Cremei</taxon>
    </lineage>
</organism>